<dbReference type="Proteomes" id="UP000265200">
    <property type="component" value="Chromosome 3"/>
</dbReference>
<dbReference type="Pfam" id="PF00595">
    <property type="entry name" value="PDZ"/>
    <property type="match status" value="2"/>
</dbReference>
<evidence type="ECO:0000256" key="9">
    <source>
        <dbReference type="ARBA" id="ARBA00023242"/>
    </source>
</evidence>
<feature type="domain" description="PDZ" evidence="14">
    <location>
        <begin position="609"/>
        <end position="679"/>
    </location>
</feature>
<reference evidence="15" key="4">
    <citation type="submission" date="2025-09" db="UniProtKB">
        <authorList>
            <consortium name="Ensembl"/>
        </authorList>
    </citation>
    <scope>IDENTIFICATION</scope>
    <source>
        <strain evidence="15">HSOK</strain>
    </source>
</reference>
<name>A0A3P9J814_ORYLA</name>
<evidence type="ECO:0000256" key="2">
    <source>
        <dbReference type="ARBA" id="ARBA00022490"/>
    </source>
</evidence>
<keyword evidence="3 11" id="KW-0145">Chemotaxis</keyword>
<feature type="region of interest" description="Disordered" evidence="12">
    <location>
        <begin position="357"/>
        <end position="431"/>
    </location>
</feature>
<dbReference type="PANTHER" id="PTHR48484:SF2">
    <property type="entry name" value="PRO-INTERLEUKIN-16"/>
    <property type="match status" value="1"/>
</dbReference>
<reference evidence="15 16" key="2">
    <citation type="submission" date="2017-04" db="EMBL/GenBank/DDBJ databases">
        <title>CpG methylation of centromeres and impact of large insertions on vertebrate speciation.</title>
        <authorList>
            <person name="Ichikawa K."/>
            <person name="Yoshimura J."/>
            <person name="Morishita S."/>
        </authorList>
    </citation>
    <scope>NUCLEOTIDE SEQUENCE</scope>
    <source>
        <strain evidence="15 16">HSOK</strain>
    </source>
</reference>
<dbReference type="GO" id="GO:0006935">
    <property type="term" value="P:chemotaxis"/>
    <property type="evidence" value="ECO:0007669"/>
    <property type="project" value="UniProtKB-KW"/>
</dbReference>
<evidence type="ECO:0000256" key="5">
    <source>
        <dbReference type="ARBA" id="ARBA00022525"/>
    </source>
</evidence>
<protein>
    <recommendedName>
        <fullName evidence="11">Pro-interleukin-16</fullName>
    </recommendedName>
    <component>
        <recommendedName>
            <fullName evidence="11">Interleukin-16</fullName>
            <shortName evidence="11">IL-16</shortName>
        </recommendedName>
        <alternativeName>
            <fullName evidence="11">Lymphocyte chemoattractant factor</fullName>
            <shortName evidence="11">LCF</shortName>
        </alternativeName>
    </component>
</protein>
<keyword evidence="13" id="KW-0472">Membrane</keyword>
<keyword evidence="13" id="KW-1133">Transmembrane helix</keyword>
<evidence type="ECO:0000256" key="1">
    <source>
        <dbReference type="ARBA" id="ARBA00004123"/>
    </source>
</evidence>
<dbReference type="Gene3D" id="2.30.42.10">
    <property type="match status" value="2"/>
</dbReference>
<feature type="compositionally biased region" description="Low complexity" evidence="12">
    <location>
        <begin position="125"/>
        <end position="143"/>
    </location>
</feature>
<dbReference type="GO" id="GO:0005634">
    <property type="term" value="C:nucleus"/>
    <property type="evidence" value="ECO:0007669"/>
    <property type="project" value="UniProtKB-SubCell"/>
</dbReference>
<organism evidence="15 16">
    <name type="scientific">Oryzias latipes</name>
    <name type="common">Japanese rice fish</name>
    <name type="synonym">Japanese killifish</name>
    <dbReference type="NCBI Taxonomy" id="8090"/>
    <lineage>
        <taxon>Eukaryota</taxon>
        <taxon>Metazoa</taxon>
        <taxon>Chordata</taxon>
        <taxon>Craniata</taxon>
        <taxon>Vertebrata</taxon>
        <taxon>Euteleostomi</taxon>
        <taxon>Actinopterygii</taxon>
        <taxon>Neopterygii</taxon>
        <taxon>Teleostei</taxon>
        <taxon>Neoteleostei</taxon>
        <taxon>Acanthomorphata</taxon>
        <taxon>Ovalentaria</taxon>
        <taxon>Atherinomorphae</taxon>
        <taxon>Beloniformes</taxon>
        <taxon>Adrianichthyidae</taxon>
        <taxon>Oryziinae</taxon>
        <taxon>Oryzias</taxon>
    </lineage>
</organism>
<keyword evidence="11" id="KW-0732">Signal</keyword>
<feature type="region of interest" description="Disordered" evidence="12">
    <location>
        <begin position="450"/>
        <end position="500"/>
    </location>
</feature>
<feature type="compositionally biased region" description="Basic and acidic residues" evidence="12">
    <location>
        <begin position="285"/>
        <end position="295"/>
    </location>
</feature>
<feature type="region of interest" description="Disordered" evidence="12">
    <location>
        <begin position="210"/>
        <end position="324"/>
    </location>
</feature>
<dbReference type="InterPro" id="IPR020450">
    <property type="entry name" value="IL-16"/>
</dbReference>
<evidence type="ECO:0000256" key="10">
    <source>
        <dbReference type="ARBA" id="ARBA00024706"/>
    </source>
</evidence>
<feature type="region of interest" description="Disordered" evidence="12">
    <location>
        <begin position="121"/>
        <end position="181"/>
    </location>
</feature>
<dbReference type="SUPFAM" id="SSF50156">
    <property type="entry name" value="PDZ domain-like"/>
    <property type="match status" value="2"/>
</dbReference>
<reference key="1">
    <citation type="journal article" date="2007" name="Nature">
        <title>The medaka draft genome and insights into vertebrate genome evolution.</title>
        <authorList>
            <person name="Kasahara M."/>
            <person name="Naruse K."/>
            <person name="Sasaki S."/>
            <person name="Nakatani Y."/>
            <person name="Qu W."/>
            <person name="Ahsan B."/>
            <person name="Yamada T."/>
            <person name="Nagayasu Y."/>
            <person name="Doi K."/>
            <person name="Kasai Y."/>
            <person name="Jindo T."/>
            <person name="Kobayashi D."/>
            <person name="Shimada A."/>
            <person name="Toyoda A."/>
            <person name="Kuroki Y."/>
            <person name="Fujiyama A."/>
            <person name="Sasaki T."/>
            <person name="Shimizu A."/>
            <person name="Asakawa S."/>
            <person name="Shimizu N."/>
            <person name="Hashimoto S."/>
            <person name="Yang J."/>
            <person name="Lee Y."/>
            <person name="Matsushima K."/>
            <person name="Sugano S."/>
            <person name="Sakaizumi M."/>
            <person name="Narita T."/>
            <person name="Ohishi K."/>
            <person name="Haga S."/>
            <person name="Ohta F."/>
            <person name="Nomoto H."/>
            <person name="Nogata K."/>
            <person name="Morishita T."/>
            <person name="Endo T."/>
            <person name="Shin-I T."/>
            <person name="Takeda H."/>
            <person name="Morishita S."/>
            <person name="Kohara Y."/>
        </authorList>
    </citation>
    <scope>NUCLEOTIDE SEQUENCE [LARGE SCALE GENOMIC DNA]</scope>
    <source>
        <strain>Hd-rR</strain>
    </source>
</reference>
<evidence type="ECO:0000256" key="4">
    <source>
        <dbReference type="ARBA" id="ARBA00022514"/>
    </source>
</evidence>
<dbReference type="InterPro" id="IPR001478">
    <property type="entry name" value="PDZ"/>
</dbReference>
<dbReference type="PRINTS" id="PR01931">
    <property type="entry name" value="INTRLEUKIN16"/>
</dbReference>
<keyword evidence="2 11" id="KW-0963">Cytoplasm</keyword>
<sequence length="810" mass="86073">MCLCVYVCACVRARVCVCVLCVRMCLCVHVCACVRAYVFVCLCMCVRAYVLVCMCVRVCVCVCLVCAYVLVCACVCMCACVCVCVPVHVCACVCACVHVCACVQSSSRVWVEQRWRSWQQDSAPEDGYSGDSSSSSRGSPAPDVTGLGVAPPSGWQKEAGRAEAAKRGAASSSHPDGEFSFQLQLAGPSDALGSQKAALQRQVCVDVPLQNLLSDPPPEEPSYIYPSSPPGRERLHSSSTAMADKENILELNSTPTEDAAPKATEPKKGPPVAPKPTWFSQSLKKMRDDQEKPPSELKSSAVFRRSFGGRSAPPAAHKSIKQKIHSFETFSSPEGGEKGAIRRPVAPCSVLRAVEKEVHCTSRGDPDVRFPAERQPDAQPSVRKQSHMAVSAEASWLQKYPGDADSAGTGSSSCQPSNEAPPPDPPPVCADASAAETCWDLQAEASLKLTEQVPSDPPTESRALTSEVSSDPPTESRALTSEVPSDPPTESRAVTPQDGETFGRILTFSTQVSQALMDSAGLSHNCLSFAEVVGSPPGSELDPSPLGFSVSLASLRDRAMEQGSNPEPRRSDRADAVLSIIPSEDIQKWIKDIEVLDEEAVKHLVDIHMVFMLKEEGAGLGFSIAGGCDLESKALTVHRVFPSGLAAQEGTIHVGDQLLSINGQALQDVTHAAATAALRLARSLKLAVVVICKRAQEVGGASEGEDAASAAEEQGALVSIELEKGAGGVDFTLEGGKGSIHGDRPLLINRICEGGAAEQSGLRRGDELLEVGGVDLQDMTRFEAWNTIKVLLQGPLTVLVRRREAPPQDS</sequence>
<dbReference type="FunFam" id="2.30.42.10:FF:000122">
    <property type="entry name" value="Pro-interleukin-16"/>
    <property type="match status" value="1"/>
</dbReference>
<comment type="function">
    <text evidence="10 11">Interleukin-16 stimulates a migratory response in CD4+ lymphocytes, monocytes, and eosinophils. Primes CD4+ T-cells for IL-2 and IL-15 responsiveness. Also induces T-lymphocyte expression of interleukin 2 receptor. Ligand for CD4.</text>
</comment>
<keyword evidence="13" id="KW-0812">Transmembrane</keyword>
<evidence type="ECO:0000256" key="6">
    <source>
        <dbReference type="ARBA" id="ARBA00022737"/>
    </source>
</evidence>
<feature type="compositionally biased region" description="Low complexity" evidence="12">
    <location>
        <begin position="403"/>
        <end position="413"/>
    </location>
</feature>
<keyword evidence="6" id="KW-0677">Repeat</keyword>
<accession>A0A3P9J814</accession>
<feature type="domain" description="PDZ" evidence="14">
    <location>
        <begin position="719"/>
        <end position="789"/>
    </location>
</feature>
<feature type="compositionally biased region" description="Basic and acidic residues" evidence="12">
    <location>
        <begin position="357"/>
        <end position="376"/>
    </location>
</feature>
<proteinExistence type="predicted"/>
<evidence type="ECO:0000256" key="8">
    <source>
        <dbReference type="ARBA" id="ARBA00023163"/>
    </source>
</evidence>
<dbReference type="AlphaFoldDB" id="A0A3P9J814"/>
<dbReference type="PROSITE" id="PS50106">
    <property type="entry name" value="PDZ"/>
    <property type="match status" value="2"/>
</dbReference>
<feature type="compositionally biased region" description="Pro residues" evidence="12">
    <location>
        <begin position="419"/>
        <end position="428"/>
    </location>
</feature>
<dbReference type="GO" id="GO:0005737">
    <property type="term" value="C:cytoplasm"/>
    <property type="evidence" value="ECO:0007669"/>
    <property type="project" value="UniProtKB-SubCell"/>
</dbReference>
<evidence type="ECO:0000259" key="14">
    <source>
        <dbReference type="PROSITE" id="PS50106"/>
    </source>
</evidence>
<evidence type="ECO:0000256" key="3">
    <source>
        <dbReference type="ARBA" id="ARBA00022500"/>
    </source>
</evidence>
<reference evidence="15" key="3">
    <citation type="submission" date="2025-08" db="UniProtKB">
        <authorList>
            <consortium name="Ensembl"/>
        </authorList>
    </citation>
    <scope>IDENTIFICATION</scope>
    <source>
        <strain evidence="15">HSOK</strain>
    </source>
</reference>
<feature type="transmembrane region" description="Helical" evidence="13">
    <location>
        <begin position="59"/>
        <end position="89"/>
    </location>
</feature>
<dbReference type="InterPro" id="IPR055287">
    <property type="entry name" value="IL-16-like"/>
</dbReference>
<evidence type="ECO:0000256" key="11">
    <source>
        <dbReference type="RuleBase" id="RU363135"/>
    </source>
</evidence>
<dbReference type="GO" id="GO:0005615">
    <property type="term" value="C:extracellular space"/>
    <property type="evidence" value="ECO:0007669"/>
    <property type="project" value="UniProtKB-KW"/>
</dbReference>
<feature type="chain" id="PRO_5017854506" description="Pro-interleukin-16" evidence="11">
    <location>
        <begin position="19"/>
        <end position="810"/>
    </location>
</feature>
<evidence type="ECO:0000313" key="15">
    <source>
        <dbReference type="Ensembl" id="ENSORLP00015028427.1"/>
    </source>
</evidence>
<gene>
    <name evidence="11" type="primary">IL16</name>
</gene>
<feature type="compositionally biased region" description="Polar residues" evidence="12">
    <location>
        <begin position="462"/>
        <end position="483"/>
    </location>
</feature>
<dbReference type="GO" id="GO:0005125">
    <property type="term" value="F:cytokine activity"/>
    <property type="evidence" value="ECO:0007669"/>
    <property type="project" value="UniProtKB-KW"/>
</dbReference>
<dbReference type="PANTHER" id="PTHR48484">
    <property type="entry name" value="PRO-INTERLEUKIN-16"/>
    <property type="match status" value="1"/>
</dbReference>
<keyword evidence="7" id="KW-0805">Transcription regulation</keyword>
<evidence type="ECO:0000256" key="12">
    <source>
        <dbReference type="SAM" id="MobiDB-lite"/>
    </source>
</evidence>
<evidence type="ECO:0000256" key="7">
    <source>
        <dbReference type="ARBA" id="ARBA00023015"/>
    </source>
</evidence>
<keyword evidence="8" id="KW-0804">Transcription</keyword>
<keyword evidence="4 11" id="KW-0202">Cytokine</keyword>
<comment type="subunit">
    <text evidence="11">Homotetramer.</text>
</comment>
<keyword evidence="9 11" id="KW-0539">Nucleus</keyword>
<evidence type="ECO:0000256" key="13">
    <source>
        <dbReference type="SAM" id="Phobius"/>
    </source>
</evidence>
<feature type="signal peptide" evidence="11">
    <location>
        <begin position="1"/>
        <end position="18"/>
    </location>
</feature>
<dbReference type="SMART" id="SM00228">
    <property type="entry name" value="PDZ"/>
    <property type="match status" value="2"/>
</dbReference>
<evidence type="ECO:0000313" key="16">
    <source>
        <dbReference type="Proteomes" id="UP000265200"/>
    </source>
</evidence>
<dbReference type="InterPro" id="IPR036034">
    <property type="entry name" value="PDZ_sf"/>
</dbReference>
<keyword evidence="5 11" id="KW-0964">Secreted</keyword>
<dbReference type="Ensembl" id="ENSORLT00015016713.1">
    <property type="protein sequence ID" value="ENSORLP00015028427.1"/>
    <property type="gene ID" value="ENSORLG00015011015.1"/>
</dbReference>
<dbReference type="GO" id="GO:0050930">
    <property type="term" value="P:induction of positive chemotaxis"/>
    <property type="evidence" value="ECO:0007669"/>
    <property type="project" value="InterPro"/>
</dbReference>
<comment type="subcellular location">
    <subcellularLocation>
        <location evidence="11">Cytoplasm</location>
    </subcellularLocation>
    <subcellularLocation>
        <location evidence="1 11">Nucleus</location>
    </subcellularLocation>
    <subcellularLocation>
        <location evidence="11">Secreted</location>
    </subcellularLocation>
</comment>